<evidence type="ECO:0000313" key="5">
    <source>
        <dbReference type="EMBL" id="SDH43020.1"/>
    </source>
</evidence>
<dbReference type="AlphaFoldDB" id="A0A1G8CDT8"/>
<comment type="cofactor">
    <cofactor evidence="1">
        <name>FAD</name>
        <dbReference type="ChEBI" id="CHEBI:57692"/>
    </cofactor>
</comment>
<keyword evidence="2" id="KW-0285">Flavoprotein</keyword>
<dbReference type="Pfam" id="PF01494">
    <property type="entry name" value="FAD_binding_3"/>
    <property type="match status" value="1"/>
</dbReference>
<reference evidence="5 6" key="1">
    <citation type="submission" date="2016-10" db="EMBL/GenBank/DDBJ databases">
        <authorList>
            <person name="de Groot N.N."/>
        </authorList>
    </citation>
    <scope>NUCLEOTIDE SEQUENCE [LARGE SCALE GENOMIC DNA]</scope>
    <source>
        <strain evidence="5 6">NP_1H</strain>
    </source>
</reference>
<name>A0A1G8CDT8_9MICC</name>
<dbReference type="PRINTS" id="PR00420">
    <property type="entry name" value="RNGMNOXGNASE"/>
</dbReference>
<proteinExistence type="predicted"/>
<dbReference type="InterPro" id="IPR036188">
    <property type="entry name" value="FAD/NAD-bd_sf"/>
</dbReference>
<accession>A0A1G8CDT8</accession>
<dbReference type="Gene3D" id="3.50.50.60">
    <property type="entry name" value="FAD/NAD(P)-binding domain"/>
    <property type="match status" value="1"/>
</dbReference>
<feature type="domain" description="FAD-binding" evidence="4">
    <location>
        <begin position="6"/>
        <end position="352"/>
    </location>
</feature>
<dbReference type="OrthoDB" id="4246007at2"/>
<gene>
    <name evidence="5" type="ORF">SAMN04488693_101220</name>
</gene>
<dbReference type="PANTHER" id="PTHR43004:SF19">
    <property type="entry name" value="BINDING MONOOXYGENASE, PUTATIVE (JCVI)-RELATED"/>
    <property type="match status" value="1"/>
</dbReference>
<evidence type="ECO:0000313" key="6">
    <source>
        <dbReference type="Proteomes" id="UP000199258"/>
    </source>
</evidence>
<evidence type="ECO:0000259" key="4">
    <source>
        <dbReference type="Pfam" id="PF01494"/>
    </source>
</evidence>
<organism evidence="5 6">
    <name type="scientific">Arthrobacter subterraneus</name>
    <dbReference type="NCBI Taxonomy" id="335973"/>
    <lineage>
        <taxon>Bacteria</taxon>
        <taxon>Bacillati</taxon>
        <taxon>Actinomycetota</taxon>
        <taxon>Actinomycetes</taxon>
        <taxon>Micrococcales</taxon>
        <taxon>Micrococcaceae</taxon>
        <taxon>Arthrobacter</taxon>
    </lineage>
</organism>
<dbReference type="RefSeq" id="WP_090584197.1">
    <property type="nucleotide sequence ID" value="NZ_FNDT01000001.1"/>
</dbReference>
<dbReference type="Proteomes" id="UP000199258">
    <property type="component" value="Unassembled WGS sequence"/>
</dbReference>
<dbReference type="InterPro" id="IPR002938">
    <property type="entry name" value="FAD-bd"/>
</dbReference>
<dbReference type="SUPFAM" id="SSF51905">
    <property type="entry name" value="FAD/NAD(P)-binding domain"/>
    <property type="match status" value="1"/>
</dbReference>
<dbReference type="GO" id="GO:0071949">
    <property type="term" value="F:FAD binding"/>
    <property type="evidence" value="ECO:0007669"/>
    <property type="project" value="InterPro"/>
</dbReference>
<dbReference type="InterPro" id="IPR050641">
    <property type="entry name" value="RIFMO-like"/>
</dbReference>
<dbReference type="EMBL" id="FNDT01000001">
    <property type="protein sequence ID" value="SDH43020.1"/>
    <property type="molecule type" value="Genomic_DNA"/>
</dbReference>
<dbReference type="Gene3D" id="3.30.70.2450">
    <property type="match status" value="1"/>
</dbReference>
<dbReference type="PANTHER" id="PTHR43004">
    <property type="entry name" value="TRK SYSTEM POTASSIUM UPTAKE PROTEIN"/>
    <property type="match status" value="1"/>
</dbReference>
<keyword evidence="6" id="KW-1185">Reference proteome</keyword>
<evidence type="ECO:0000256" key="3">
    <source>
        <dbReference type="ARBA" id="ARBA00022827"/>
    </source>
</evidence>
<dbReference type="GO" id="GO:0016709">
    <property type="term" value="F:oxidoreductase activity, acting on paired donors, with incorporation or reduction of molecular oxygen, NAD(P)H as one donor, and incorporation of one atom of oxygen"/>
    <property type="evidence" value="ECO:0007669"/>
    <property type="project" value="UniProtKB-ARBA"/>
</dbReference>
<evidence type="ECO:0000256" key="1">
    <source>
        <dbReference type="ARBA" id="ARBA00001974"/>
    </source>
</evidence>
<evidence type="ECO:0000256" key="2">
    <source>
        <dbReference type="ARBA" id="ARBA00022630"/>
    </source>
</evidence>
<sequence length="529" mass="56865">MRELSTDVLVVGAGPTGLMLAAWLAKLGVAAVVVDGKAGPTRESRALGVHSRSMEIYDQLGVVDRVLAEGYPAVTIRPGYERRSFGAVPIGRFGTGLTPYPGLHVLEQSRNERILLDRLEELGGTVEWDHALVGLSTGGLPCDAGLPDGDGHRIRAECSGPGGPLTISARFCVGADGGSSAVRKLSGISFEGLTNGHTFYVADVLGVSGVAGDSVNLRFGAEEFLLGFPMGPGGRHRLLGVLRTAPGEEVPESLARQRLATVFGVTFAETLWFSTYRIHHRVAARFRQGGVFLAGDAGHVHSPVGAQGMNTGLQDAHNLAFKLADVLQGRASERLLDRYEAERRPVALRLVNSTDRAFALVTSDHRLARAVRRTAPRLIAPVAIRLLPRLPIAPRLFGYLSQIRIHYWMGESPTDDGVRSPAARSRRRRRGRVVGRRLPWTGPNFEALRTAVWQVHTYGEVDAEVVAAVGRALQVPVHSFPAAGGRGLAEGFCYLVRPDGFVAGAAPVHTAVSHLRSLLPDRWPQHSAT</sequence>
<protein>
    <submittedName>
        <fullName evidence="5">2-polyprenyl-6-methoxyphenol hydroxylase</fullName>
    </submittedName>
</protein>
<keyword evidence="3" id="KW-0274">FAD</keyword>
<dbReference type="STRING" id="335973.SAMN04488693_101220"/>